<feature type="signal peptide" evidence="1">
    <location>
        <begin position="1"/>
        <end position="19"/>
    </location>
</feature>
<evidence type="ECO:0000313" key="3">
    <source>
        <dbReference type="Proteomes" id="UP000001194"/>
    </source>
</evidence>
<accession>B0DLH3</accession>
<dbReference type="KEGG" id="lbc:LACBIDRAFT_330502"/>
<protein>
    <submittedName>
        <fullName evidence="2">Predicted protein</fullName>
    </submittedName>
</protein>
<sequence>MVWVFNRLIMLYFEQFADAAFNGAVFDRNPEIAVEDVLSYTDWPFIDYTKTSKDIALLCIATAIIAEHSYFLWNQNPSASSAPFKSAIQKFNLVADIAKIETAIQEASHLQMKDKKHALVEIALKNCLDLDKCHKCHTCLYFPPL</sequence>
<feature type="chain" id="PRO_5002749146" evidence="1">
    <location>
        <begin position="20"/>
        <end position="145"/>
    </location>
</feature>
<dbReference type="AlphaFoldDB" id="B0DLH3"/>
<keyword evidence="3" id="KW-1185">Reference proteome</keyword>
<dbReference type="GeneID" id="6080407"/>
<evidence type="ECO:0000313" key="2">
    <source>
        <dbReference type="EMBL" id="EDR04648.1"/>
    </source>
</evidence>
<reference evidence="2 3" key="1">
    <citation type="journal article" date="2008" name="Nature">
        <title>The genome of Laccaria bicolor provides insights into mycorrhizal symbiosis.</title>
        <authorList>
            <person name="Martin F."/>
            <person name="Aerts A."/>
            <person name="Ahren D."/>
            <person name="Brun A."/>
            <person name="Danchin E.G.J."/>
            <person name="Duchaussoy F."/>
            <person name="Gibon J."/>
            <person name="Kohler A."/>
            <person name="Lindquist E."/>
            <person name="Pereda V."/>
            <person name="Salamov A."/>
            <person name="Shapiro H.J."/>
            <person name="Wuyts J."/>
            <person name="Blaudez D."/>
            <person name="Buee M."/>
            <person name="Brokstein P."/>
            <person name="Canbaeck B."/>
            <person name="Cohen D."/>
            <person name="Courty P.E."/>
            <person name="Coutinho P.M."/>
            <person name="Delaruelle C."/>
            <person name="Detter J.C."/>
            <person name="Deveau A."/>
            <person name="DiFazio S."/>
            <person name="Duplessis S."/>
            <person name="Fraissinet-Tachet L."/>
            <person name="Lucic E."/>
            <person name="Frey-Klett P."/>
            <person name="Fourrey C."/>
            <person name="Feussner I."/>
            <person name="Gay G."/>
            <person name="Grimwood J."/>
            <person name="Hoegger P.J."/>
            <person name="Jain P."/>
            <person name="Kilaru S."/>
            <person name="Labbe J."/>
            <person name="Lin Y.C."/>
            <person name="Legue V."/>
            <person name="Le Tacon F."/>
            <person name="Marmeisse R."/>
            <person name="Melayah D."/>
            <person name="Montanini B."/>
            <person name="Muratet M."/>
            <person name="Nehls U."/>
            <person name="Niculita-Hirzel H."/>
            <person name="Oudot-Le Secq M.P."/>
            <person name="Peter M."/>
            <person name="Quesneville H."/>
            <person name="Rajashekar B."/>
            <person name="Reich M."/>
            <person name="Rouhier N."/>
            <person name="Schmutz J."/>
            <person name="Yin T."/>
            <person name="Chalot M."/>
            <person name="Henrissat B."/>
            <person name="Kuees U."/>
            <person name="Lucas S."/>
            <person name="Van de Peer Y."/>
            <person name="Podila G.K."/>
            <person name="Polle A."/>
            <person name="Pukkila P.J."/>
            <person name="Richardson P.M."/>
            <person name="Rouze P."/>
            <person name="Sanders I.R."/>
            <person name="Stajich J.E."/>
            <person name="Tunlid A."/>
            <person name="Tuskan G."/>
            <person name="Grigoriev I.V."/>
        </authorList>
    </citation>
    <scope>NUCLEOTIDE SEQUENCE [LARGE SCALE GENOMIC DNA]</scope>
    <source>
        <strain evidence="3">S238N-H82 / ATCC MYA-4686</strain>
    </source>
</reference>
<dbReference type="Proteomes" id="UP000001194">
    <property type="component" value="Unassembled WGS sequence"/>
</dbReference>
<name>B0DLH3_LACBS</name>
<evidence type="ECO:0000256" key="1">
    <source>
        <dbReference type="SAM" id="SignalP"/>
    </source>
</evidence>
<dbReference type="InParanoid" id="B0DLH3"/>
<dbReference type="HOGENOM" id="CLU_144542_0_0_1"/>
<proteinExistence type="predicted"/>
<organism evidence="3">
    <name type="scientific">Laccaria bicolor (strain S238N-H82 / ATCC MYA-4686)</name>
    <name type="common">Bicoloured deceiver</name>
    <name type="synonym">Laccaria laccata var. bicolor</name>
    <dbReference type="NCBI Taxonomy" id="486041"/>
    <lineage>
        <taxon>Eukaryota</taxon>
        <taxon>Fungi</taxon>
        <taxon>Dikarya</taxon>
        <taxon>Basidiomycota</taxon>
        <taxon>Agaricomycotina</taxon>
        <taxon>Agaricomycetes</taxon>
        <taxon>Agaricomycetidae</taxon>
        <taxon>Agaricales</taxon>
        <taxon>Agaricineae</taxon>
        <taxon>Hydnangiaceae</taxon>
        <taxon>Laccaria</taxon>
    </lineage>
</organism>
<dbReference type="EMBL" id="DS547117">
    <property type="protein sequence ID" value="EDR04648.1"/>
    <property type="molecule type" value="Genomic_DNA"/>
</dbReference>
<dbReference type="RefSeq" id="XP_001884820.1">
    <property type="nucleotide sequence ID" value="XM_001884785.1"/>
</dbReference>
<gene>
    <name evidence="2" type="ORF">LACBIDRAFT_330502</name>
</gene>
<keyword evidence="1" id="KW-0732">Signal</keyword>